<sequence length="254" mass="28441">MKCMYYVGLHRTQNKLFKIIKCRWDDTPPDRSPKKIDKIGIGVSDLFTMCAMAVTTSLKQHIFIYAGINASASLAQNLVYNCLILRVKLRAFFEKGRKSVRVGPQVRAAFAPTLTEMRLRSDQLIKADIIKMNMHLNATSVKFKSLSIIGRVPALPGQKSSSLASLISSPETTVSCAGAQDCVPSTLYLRTRRDAGGTLSLAFCVRTRAAREVLMSTFKINLMDVGFVQKHHNLFPPKKDHRQESCPVTLHFHR</sequence>
<comment type="caution">
    <text evidence="1">The sequence shown here is derived from an EMBL/GenBank/DDBJ whole genome shotgun (WGS) entry which is preliminary data.</text>
</comment>
<organism evidence="1 2">
    <name type="scientific">Spodoptera exigua</name>
    <name type="common">Beet armyworm</name>
    <name type="synonym">Noctua fulgens</name>
    <dbReference type="NCBI Taxonomy" id="7107"/>
    <lineage>
        <taxon>Eukaryota</taxon>
        <taxon>Metazoa</taxon>
        <taxon>Ecdysozoa</taxon>
        <taxon>Arthropoda</taxon>
        <taxon>Hexapoda</taxon>
        <taxon>Insecta</taxon>
        <taxon>Pterygota</taxon>
        <taxon>Neoptera</taxon>
        <taxon>Endopterygota</taxon>
        <taxon>Lepidoptera</taxon>
        <taxon>Glossata</taxon>
        <taxon>Ditrysia</taxon>
        <taxon>Noctuoidea</taxon>
        <taxon>Noctuidae</taxon>
        <taxon>Amphipyrinae</taxon>
        <taxon>Spodoptera</taxon>
    </lineage>
</organism>
<evidence type="ECO:0000313" key="1">
    <source>
        <dbReference type="EMBL" id="KAF9424370.1"/>
    </source>
</evidence>
<gene>
    <name evidence="1" type="ORF">HW555_000509</name>
</gene>
<dbReference type="Proteomes" id="UP000648187">
    <property type="component" value="Unassembled WGS sequence"/>
</dbReference>
<reference evidence="1" key="1">
    <citation type="submission" date="2020-08" db="EMBL/GenBank/DDBJ databases">
        <title>Spodoptera exigua strain:BAW_Kor-Di-RS1 Genome sequencing and assembly.</title>
        <authorList>
            <person name="Kim J."/>
            <person name="Nam H.Y."/>
            <person name="Kwon M."/>
            <person name="Choi J.H."/>
            <person name="Cho S.R."/>
            <person name="Kim G.-H."/>
        </authorList>
    </citation>
    <scope>NUCLEOTIDE SEQUENCE</scope>
    <source>
        <strain evidence="1">BAW_Kor-Di-RS1</strain>
        <tissue evidence="1">Whole-body</tissue>
    </source>
</reference>
<proteinExistence type="predicted"/>
<protein>
    <submittedName>
        <fullName evidence="1">Uncharacterized protein</fullName>
    </submittedName>
</protein>
<accession>A0A835GRQ1</accession>
<keyword evidence="2" id="KW-1185">Reference proteome</keyword>
<evidence type="ECO:0000313" key="2">
    <source>
        <dbReference type="Proteomes" id="UP000648187"/>
    </source>
</evidence>
<name>A0A835GRQ1_SPOEX</name>
<dbReference type="AlphaFoldDB" id="A0A835GRQ1"/>
<dbReference type="EMBL" id="JACKWZ010000003">
    <property type="protein sequence ID" value="KAF9424370.1"/>
    <property type="molecule type" value="Genomic_DNA"/>
</dbReference>